<keyword evidence="2 5" id="KW-0812">Transmembrane</keyword>
<dbReference type="InterPro" id="IPR050911">
    <property type="entry name" value="DRAM/TMEM150_Autophagy_Mod"/>
</dbReference>
<dbReference type="PANTHER" id="PTHR21324:SF2">
    <property type="entry name" value="EG:22E5.9 PROTEIN"/>
    <property type="match status" value="1"/>
</dbReference>
<comment type="caution">
    <text evidence="7">The sequence shown here is derived from an EMBL/GenBank/DDBJ whole genome shotgun (WGS) entry which is preliminary data.</text>
</comment>
<evidence type="ECO:0000256" key="1">
    <source>
        <dbReference type="ARBA" id="ARBA00004127"/>
    </source>
</evidence>
<feature type="transmembrane region" description="Helical" evidence="5">
    <location>
        <begin position="135"/>
        <end position="157"/>
    </location>
</feature>
<feature type="transmembrane region" description="Helical" evidence="5">
    <location>
        <begin position="163"/>
        <end position="185"/>
    </location>
</feature>
<evidence type="ECO:0000256" key="3">
    <source>
        <dbReference type="ARBA" id="ARBA00022989"/>
    </source>
</evidence>
<keyword evidence="8" id="KW-1185">Reference proteome</keyword>
<evidence type="ECO:0000256" key="5">
    <source>
        <dbReference type="SAM" id="Phobius"/>
    </source>
</evidence>
<feature type="transmembrane region" description="Helical" evidence="5">
    <location>
        <begin position="239"/>
        <end position="256"/>
    </location>
</feature>
<protein>
    <submittedName>
        <fullName evidence="7">Protein SFK1</fullName>
    </submittedName>
</protein>
<accession>A0ABR4NRZ1</accession>
<gene>
    <name evidence="7" type="ORF">RNJ44_00621</name>
</gene>
<dbReference type="InterPro" id="IPR019402">
    <property type="entry name" value="CWH43_N"/>
</dbReference>
<evidence type="ECO:0000313" key="7">
    <source>
        <dbReference type="EMBL" id="KAL3230982.1"/>
    </source>
</evidence>
<proteinExistence type="predicted"/>
<dbReference type="PANTHER" id="PTHR21324">
    <property type="entry name" value="FASTING-INDUCIBLE INTEGRAL MEMBRANE PROTEIN TM6P1-RELATED"/>
    <property type="match status" value="1"/>
</dbReference>
<dbReference type="Pfam" id="PF10277">
    <property type="entry name" value="Frag1"/>
    <property type="match status" value="1"/>
</dbReference>
<evidence type="ECO:0000313" key="8">
    <source>
        <dbReference type="Proteomes" id="UP001623330"/>
    </source>
</evidence>
<evidence type="ECO:0000256" key="2">
    <source>
        <dbReference type="ARBA" id="ARBA00022692"/>
    </source>
</evidence>
<dbReference type="EMBL" id="JBEVYD010000008">
    <property type="protein sequence ID" value="KAL3230982.1"/>
    <property type="molecule type" value="Genomic_DNA"/>
</dbReference>
<keyword evidence="3 5" id="KW-1133">Transmembrane helix</keyword>
<organism evidence="7 8">
    <name type="scientific">Nakaseomyces bracarensis</name>
    <dbReference type="NCBI Taxonomy" id="273131"/>
    <lineage>
        <taxon>Eukaryota</taxon>
        <taxon>Fungi</taxon>
        <taxon>Dikarya</taxon>
        <taxon>Ascomycota</taxon>
        <taxon>Saccharomycotina</taxon>
        <taxon>Saccharomycetes</taxon>
        <taxon>Saccharomycetales</taxon>
        <taxon>Saccharomycetaceae</taxon>
        <taxon>Nakaseomyces</taxon>
    </lineage>
</organism>
<reference evidence="7 8" key="1">
    <citation type="submission" date="2024-05" db="EMBL/GenBank/DDBJ databases">
        <title>Long read based assembly of the Candida bracarensis genome reveals expanded adhesin content.</title>
        <authorList>
            <person name="Marcet-Houben M."/>
            <person name="Ksiezopolska E."/>
            <person name="Gabaldon T."/>
        </authorList>
    </citation>
    <scope>NUCLEOTIDE SEQUENCE [LARGE SCALE GENOMIC DNA]</scope>
    <source>
        <strain evidence="7 8">CBM6</strain>
    </source>
</reference>
<feature type="domain" description="CWH43-like N-terminal" evidence="6">
    <location>
        <begin position="9"/>
        <end position="284"/>
    </location>
</feature>
<name>A0ABR4NRZ1_9SACH</name>
<feature type="transmembrane region" description="Helical" evidence="5">
    <location>
        <begin position="12"/>
        <end position="35"/>
    </location>
</feature>
<keyword evidence="4 5" id="KW-0472">Membrane</keyword>
<dbReference type="Proteomes" id="UP001623330">
    <property type="component" value="Unassembled WGS sequence"/>
</dbReference>
<evidence type="ECO:0000259" key="6">
    <source>
        <dbReference type="Pfam" id="PF10277"/>
    </source>
</evidence>
<evidence type="ECO:0000256" key="4">
    <source>
        <dbReference type="ARBA" id="ARBA00023136"/>
    </source>
</evidence>
<feature type="transmembrane region" description="Helical" evidence="5">
    <location>
        <begin position="268"/>
        <end position="289"/>
    </location>
</feature>
<feature type="transmembrane region" description="Helical" evidence="5">
    <location>
        <begin position="63"/>
        <end position="84"/>
    </location>
</feature>
<comment type="subcellular location">
    <subcellularLocation>
        <location evidence="1">Endomembrane system</location>
        <topology evidence="1">Multi-pass membrane protein</topology>
    </subcellularLocation>
</comment>
<sequence length="338" mass="38903">MRFRKPENYFFIVPWVAFIPWYGMLIAMLVCWAAQGHPIYWFMHTEQFPVYISDIGATNLRPLFISCAGWQGLGYVISVACEYFQRAGRWPFRIPGSGSSKAAEQHYNEISSYTERILNSKLYMPPYFIKHERNLIFASFILGCIGEIALLMCSIFSTAKYHHVHIAMVCIFCIFMLLSIVCLTAEYFSMGRHYAAIHPLAASKPNYDPQHPTAIDSLPNSKWTGYVWNKFTISATLKTIWCILAIIWAICFGAIHDNSRSACFEWLLAFWFGVIFMIISADFYIGGLYKKSKYFHQIESFAGYYKYDRIAGVNNELWSSSTSTRAEEKDRPETLASS</sequence>